<feature type="transmembrane region" description="Helical" evidence="5">
    <location>
        <begin position="334"/>
        <end position="353"/>
    </location>
</feature>
<feature type="domain" description="Major facilitator superfamily (MFS) profile" evidence="6">
    <location>
        <begin position="40"/>
        <end position="431"/>
    </location>
</feature>
<dbReference type="EMBL" id="CP000505">
    <property type="protein sequence ID" value="ABL78443.1"/>
    <property type="molecule type" value="Genomic_DNA"/>
</dbReference>
<dbReference type="InterPro" id="IPR011701">
    <property type="entry name" value="MFS"/>
</dbReference>
<evidence type="ECO:0000259" key="6">
    <source>
        <dbReference type="PROSITE" id="PS50850"/>
    </source>
</evidence>
<proteinExistence type="predicted"/>
<dbReference type="CDD" id="cd17325">
    <property type="entry name" value="MFS_MdtG_SLC18_like"/>
    <property type="match status" value="1"/>
</dbReference>
<feature type="transmembrane region" description="Helical" evidence="5">
    <location>
        <begin position="309"/>
        <end position="328"/>
    </location>
</feature>
<dbReference type="Proteomes" id="UP000000641">
    <property type="component" value="Chromosome"/>
</dbReference>
<dbReference type="SUPFAM" id="SSF103473">
    <property type="entry name" value="MFS general substrate transporter"/>
    <property type="match status" value="1"/>
</dbReference>
<dbReference type="InterPro" id="IPR020846">
    <property type="entry name" value="MFS_dom"/>
</dbReference>
<evidence type="ECO:0000256" key="5">
    <source>
        <dbReference type="SAM" id="Phobius"/>
    </source>
</evidence>
<reference evidence="8" key="1">
    <citation type="journal article" date="2008" name="J. Bacteriol.">
        <title>Genome sequence of Thermofilum pendens reveals an exceptional loss of biosynthetic pathways without genome reduction.</title>
        <authorList>
            <person name="Anderson I."/>
            <person name="Rodriguez J."/>
            <person name="Susanti D."/>
            <person name="Porat I."/>
            <person name="Reich C."/>
            <person name="Ulrich L.E."/>
            <person name="Elkins J.G."/>
            <person name="Mavromatis K."/>
            <person name="Lykidis A."/>
            <person name="Kim E."/>
            <person name="Thompson L.S."/>
            <person name="Nolan M."/>
            <person name="Land M."/>
            <person name="Copeland A."/>
            <person name="Lapidus A."/>
            <person name="Lucas S."/>
            <person name="Detter C."/>
            <person name="Zhulin I.B."/>
            <person name="Olsen G.J."/>
            <person name="Whitman W."/>
            <person name="Mukhopadhyay B."/>
            <person name="Bristow J."/>
            <person name="Kyrpides N."/>
        </authorList>
    </citation>
    <scope>NUCLEOTIDE SEQUENCE [LARGE SCALE GENOMIC DNA]</scope>
    <source>
        <strain evidence="8">DSM 2475 / Hrk 5</strain>
    </source>
</reference>
<dbReference type="PANTHER" id="PTHR23518:SF2">
    <property type="entry name" value="MAJOR FACILITATOR SUPERFAMILY TRANSPORTER"/>
    <property type="match status" value="1"/>
</dbReference>
<organism evidence="7 8">
    <name type="scientific">Thermofilum pendens (strain DSM 2475 / Hrk 5)</name>
    <dbReference type="NCBI Taxonomy" id="368408"/>
    <lineage>
        <taxon>Archaea</taxon>
        <taxon>Thermoproteota</taxon>
        <taxon>Thermoprotei</taxon>
        <taxon>Thermofilales</taxon>
        <taxon>Thermofilaceae</taxon>
        <taxon>Thermofilum</taxon>
    </lineage>
</organism>
<dbReference type="PROSITE" id="PS00216">
    <property type="entry name" value="SUGAR_TRANSPORT_1"/>
    <property type="match status" value="1"/>
</dbReference>
<sequence length="440" mass="47615">MLHEARAACKKVLIPEGFSRFPVGGWLGRVRESLGRVPRNIKVLALGWLVWSPVQAMAGPYTQLYVSRLGASPEDISLVQSATQVANALSRIVGGFLSDRYGRKRVLWVGTFLVALAYLLMSVATDWRSYAIASVLNGFALFYQPALEGIQADSVPLHLRGRMNALLHLVPGLASSLSPLGGAALVNAYGLVGGVRVIFFLSFVTGVAIAVARLLWIEETLEPRGSGVNMLESYVDALRHVSRDVYTLITLDTLFNLVGAMSFLSNYYMYYYLGVDKSELAMLASLGSLVNLGLLIPAGRAVDTRGRNFSITLGFLMGTLSQLFFVLSPPSSSFTLPALIVSTLFGAVGGAFYGLAYSSLRADLVAKEYRGRIYALWGLAPAASWSLGAYIGGWMYSNLGPQTPFVASFMLRVLLTPLALTLFGKLTRKVDLALRNVEGS</sequence>
<dbReference type="Pfam" id="PF07690">
    <property type="entry name" value="MFS_1"/>
    <property type="match status" value="1"/>
</dbReference>
<feature type="transmembrane region" description="Helical" evidence="5">
    <location>
        <begin position="245"/>
        <end position="268"/>
    </location>
</feature>
<dbReference type="AlphaFoldDB" id="A1RZ13"/>
<dbReference type="EnsemblBacteria" id="ABL78443">
    <property type="protein sequence ID" value="ABL78443"/>
    <property type="gene ID" value="Tpen_1043"/>
</dbReference>
<keyword evidence="8" id="KW-1185">Reference proteome</keyword>
<keyword evidence="4 5" id="KW-0472">Membrane</keyword>
<evidence type="ECO:0000313" key="8">
    <source>
        <dbReference type="Proteomes" id="UP000000641"/>
    </source>
</evidence>
<evidence type="ECO:0000256" key="1">
    <source>
        <dbReference type="ARBA" id="ARBA00004141"/>
    </source>
</evidence>
<dbReference type="STRING" id="368408.Tpen_1043"/>
<dbReference type="HOGENOM" id="CLU_677270_0_0_2"/>
<feature type="transmembrane region" description="Helical" evidence="5">
    <location>
        <begin position="405"/>
        <end position="426"/>
    </location>
</feature>
<dbReference type="InterPro" id="IPR036259">
    <property type="entry name" value="MFS_trans_sf"/>
</dbReference>
<dbReference type="eggNOG" id="arCOG00130">
    <property type="taxonomic scope" value="Archaea"/>
</dbReference>
<dbReference type="InterPro" id="IPR005829">
    <property type="entry name" value="Sugar_transporter_CS"/>
</dbReference>
<feature type="transmembrane region" description="Helical" evidence="5">
    <location>
        <begin position="280"/>
        <end position="297"/>
    </location>
</feature>
<keyword evidence="2 5" id="KW-0812">Transmembrane</keyword>
<dbReference type="PROSITE" id="PS50850">
    <property type="entry name" value="MFS"/>
    <property type="match status" value="1"/>
</dbReference>
<keyword evidence="3 5" id="KW-1133">Transmembrane helix</keyword>
<accession>A1RZ13</accession>
<evidence type="ECO:0000256" key="3">
    <source>
        <dbReference type="ARBA" id="ARBA00022989"/>
    </source>
</evidence>
<evidence type="ECO:0000313" key="7">
    <source>
        <dbReference type="EMBL" id="ABL78443.1"/>
    </source>
</evidence>
<gene>
    <name evidence="7" type="ordered locus">Tpen_1043</name>
</gene>
<dbReference type="GO" id="GO:0016020">
    <property type="term" value="C:membrane"/>
    <property type="evidence" value="ECO:0007669"/>
    <property type="project" value="UniProtKB-SubCell"/>
</dbReference>
<feature type="transmembrane region" description="Helical" evidence="5">
    <location>
        <begin position="197"/>
        <end position="216"/>
    </location>
</feature>
<evidence type="ECO:0000256" key="2">
    <source>
        <dbReference type="ARBA" id="ARBA00022692"/>
    </source>
</evidence>
<dbReference type="Gene3D" id="1.20.1250.20">
    <property type="entry name" value="MFS general substrate transporter like domains"/>
    <property type="match status" value="2"/>
</dbReference>
<dbReference type="KEGG" id="tpe:Tpen_1043"/>
<comment type="subcellular location">
    <subcellularLocation>
        <location evidence="1">Membrane</location>
        <topology evidence="1">Multi-pass membrane protein</topology>
    </subcellularLocation>
</comment>
<protein>
    <submittedName>
        <fullName evidence="7">Major facilitator superfamily MFS_1</fullName>
    </submittedName>
</protein>
<dbReference type="GO" id="GO:0022857">
    <property type="term" value="F:transmembrane transporter activity"/>
    <property type="evidence" value="ECO:0007669"/>
    <property type="project" value="InterPro"/>
</dbReference>
<evidence type="ECO:0000256" key="4">
    <source>
        <dbReference type="ARBA" id="ARBA00023136"/>
    </source>
</evidence>
<feature type="transmembrane region" description="Helical" evidence="5">
    <location>
        <begin position="106"/>
        <end position="124"/>
    </location>
</feature>
<dbReference type="PANTHER" id="PTHR23518">
    <property type="entry name" value="C-METHYLTRANSFERASE"/>
    <property type="match status" value="1"/>
</dbReference>
<feature type="transmembrane region" description="Helical" evidence="5">
    <location>
        <begin position="374"/>
        <end position="393"/>
    </location>
</feature>
<name>A1RZ13_THEPD</name>